<sequence length="134" mass="15419">MDTNHPQFTTIDEYIAQFPPEIQDRLLQIRKLVHEIAPHATERISYKMPTFETDGKVLVHFAAFKKHIGFYPTPSGTEQFAEELSQYQGGKGSVQFPLDQPLPLDLIRRMVLFRAEENRRAAEAKAAKKPRKNP</sequence>
<gene>
    <name evidence="2" type="ORF">SAMN02744124_02089</name>
</gene>
<keyword evidence="3" id="KW-1185">Reference proteome</keyword>
<accession>A0ABY1M091</accession>
<organism evidence="2 3">
    <name type="scientific">Paenibacillus barengoltzii J12</name>
    <dbReference type="NCBI Taxonomy" id="935846"/>
    <lineage>
        <taxon>Bacteria</taxon>
        <taxon>Bacillati</taxon>
        <taxon>Bacillota</taxon>
        <taxon>Bacilli</taxon>
        <taxon>Bacillales</taxon>
        <taxon>Paenibacillaceae</taxon>
        <taxon>Paenibacillus</taxon>
    </lineage>
</organism>
<dbReference type="Gene3D" id="3.90.1150.200">
    <property type="match status" value="1"/>
</dbReference>
<comment type="caution">
    <text evidence="2">The sequence shown here is derived from an EMBL/GenBank/DDBJ whole genome shotgun (WGS) entry which is preliminary data.</text>
</comment>
<feature type="domain" description="YdhG-like" evidence="1">
    <location>
        <begin position="23"/>
        <end position="113"/>
    </location>
</feature>
<evidence type="ECO:0000259" key="1">
    <source>
        <dbReference type="Pfam" id="PF08818"/>
    </source>
</evidence>
<evidence type="ECO:0000313" key="2">
    <source>
        <dbReference type="EMBL" id="SMF25369.1"/>
    </source>
</evidence>
<evidence type="ECO:0000313" key="3">
    <source>
        <dbReference type="Proteomes" id="UP000192939"/>
    </source>
</evidence>
<proteinExistence type="predicted"/>
<dbReference type="Proteomes" id="UP000192939">
    <property type="component" value="Unassembled WGS sequence"/>
</dbReference>
<dbReference type="RefSeq" id="WP_085278959.1">
    <property type="nucleotide sequence ID" value="NZ_FXAE01000018.1"/>
</dbReference>
<protein>
    <submittedName>
        <fullName evidence="2">Uncharacterized conserved protein YdhG, YjbR/CyaY-like superfamily, DUF1801 family</fullName>
    </submittedName>
</protein>
<dbReference type="EMBL" id="FXAE01000018">
    <property type="protein sequence ID" value="SMF25369.1"/>
    <property type="molecule type" value="Genomic_DNA"/>
</dbReference>
<name>A0ABY1M091_9BACL</name>
<dbReference type="Pfam" id="PF08818">
    <property type="entry name" value="DUF1801"/>
    <property type="match status" value="1"/>
</dbReference>
<dbReference type="SUPFAM" id="SSF159888">
    <property type="entry name" value="YdhG-like"/>
    <property type="match status" value="1"/>
</dbReference>
<dbReference type="InterPro" id="IPR014922">
    <property type="entry name" value="YdhG-like"/>
</dbReference>
<reference evidence="2 3" key="1">
    <citation type="submission" date="2017-04" db="EMBL/GenBank/DDBJ databases">
        <authorList>
            <person name="Varghese N."/>
            <person name="Submissions S."/>
        </authorList>
    </citation>
    <scope>NUCLEOTIDE SEQUENCE [LARGE SCALE GENOMIC DNA]</scope>
    <source>
        <strain evidence="2 3">J12</strain>
    </source>
</reference>